<protein>
    <submittedName>
        <fullName evidence="1">Uncharacterized protein</fullName>
    </submittedName>
</protein>
<gene>
    <name evidence="1" type="ORF">PDE_04449</name>
</gene>
<evidence type="ECO:0000313" key="2">
    <source>
        <dbReference type="Proteomes" id="UP000019376"/>
    </source>
</evidence>
<sequence length="125" mass="13748">MFPFGDTIIRAWTRIQLVVSSVVKSMFSIVMNNVEIDVCQNHIDVHVTSAEPAGTVSRWIELDHRDLVAITTSECGCGLEILVLTGAGRIWHECTMVRGSHGLARPGGRPEASDPAMQFLREDAD</sequence>
<accession>S7ZGS5</accession>
<dbReference type="EMBL" id="KB644412">
    <property type="protein sequence ID" value="EPS29499.1"/>
    <property type="molecule type" value="Genomic_DNA"/>
</dbReference>
<organism evidence="1 2">
    <name type="scientific">Penicillium oxalicum (strain 114-2 / CGMCC 5302)</name>
    <name type="common">Penicillium decumbens</name>
    <dbReference type="NCBI Taxonomy" id="933388"/>
    <lineage>
        <taxon>Eukaryota</taxon>
        <taxon>Fungi</taxon>
        <taxon>Dikarya</taxon>
        <taxon>Ascomycota</taxon>
        <taxon>Pezizomycotina</taxon>
        <taxon>Eurotiomycetes</taxon>
        <taxon>Eurotiomycetidae</taxon>
        <taxon>Eurotiales</taxon>
        <taxon>Aspergillaceae</taxon>
        <taxon>Penicillium</taxon>
    </lineage>
</organism>
<reference evidence="1 2" key="1">
    <citation type="journal article" date="2013" name="PLoS ONE">
        <title>Genomic and secretomic analyses reveal unique features of the lignocellulolytic enzyme system of Penicillium decumbens.</title>
        <authorList>
            <person name="Liu G."/>
            <person name="Zhang L."/>
            <person name="Wei X."/>
            <person name="Zou G."/>
            <person name="Qin Y."/>
            <person name="Ma L."/>
            <person name="Li J."/>
            <person name="Zheng H."/>
            <person name="Wang S."/>
            <person name="Wang C."/>
            <person name="Xun L."/>
            <person name="Zhao G.-P."/>
            <person name="Zhou Z."/>
            <person name="Qu Y."/>
        </authorList>
    </citation>
    <scope>NUCLEOTIDE SEQUENCE [LARGE SCALE GENOMIC DNA]</scope>
    <source>
        <strain evidence="2">114-2 / CGMCC 5302</strain>
    </source>
</reference>
<dbReference type="HOGENOM" id="CLU_1993400_0_0_1"/>
<name>S7ZGS5_PENO1</name>
<proteinExistence type="predicted"/>
<dbReference type="Proteomes" id="UP000019376">
    <property type="component" value="Unassembled WGS sequence"/>
</dbReference>
<evidence type="ECO:0000313" key="1">
    <source>
        <dbReference type="EMBL" id="EPS29499.1"/>
    </source>
</evidence>
<keyword evidence="2" id="KW-1185">Reference proteome</keyword>
<dbReference type="AlphaFoldDB" id="S7ZGS5"/>